<evidence type="ECO:0000313" key="2">
    <source>
        <dbReference type="Proteomes" id="UP001144347"/>
    </source>
</evidence>
<dbReference type="EMBL" id="JAPWGM010000004">
    <property type="protein sequence ID" value="MCZ4244934.1"/>
    <property type="molecule type" value="Genomic_DNA"/>
</dbReference>
<organism evidence="1 2">
    <name type="scientific">Pedobacter punctiformis</name>
    <dbReference type="NCBI Taxonomy" id="3004097"/>
    <lineage>
        <taxon>Bacteria</taxon>
        <taxon>Pseudomonadati</taxon>
        <taxon>Bacteroidota</taxon>
        <taxon>Sphingobacteriia</taxon>
        <taxon>Sphingobacteriales</taxon>
        <taxon>Sphingobacteriaceae</taxon>
        <taxon>Pedobacter</taxon>
    </lineage>
</organism>
<dbReference type="RefSeq" id="WP_269427987.1">
    <property type="nucleotide sequence ID" value="NZ_JAPWGM010000004.1"/>
</dbReference>
<sequence length="115" mass="13319">MKLDMTPQEKKSFIAKNWHLMDDAQLSKATMLSERSVQHYRMELNLNKTRFSIKENEGIALVLELFVNGSTVAQISRLTGVYDSVISKLITKHFFYKKRSIDTITMVLDSKINFT</sequence>
<name>A0ABT4LDL9_9SPHI</name>
<proteinExistence type="predicted"/>
<evidence type="ECO:0000313" key="1">
    <source>
        <dbReference type="EMBL" id="MCZ4244934.1"/>
    </source>
</evidence>
<gene>
    <name evidence="1" type="ORF">O0955_13055</name>
</gene>
<keyword evidence="2" id="KW-1185">Reference proteome</keyword>
<comment type="caution">
    <text evidence="1">The sequence shown here is derived from an EMBL/GenBank/DDBJ whole genome shotgun (WGS) entry which is preliminary data.</text>
</comment>
<accession>A0ABT4LDL9</accession>
<dbReference type="Proteomes" id="UP001144347">
    <property type="component" value="Unassembled WGS sequence"/>
</dbReference>
<reference evidence="1" key="1">
    <citation type="submission" date="2022-12" db="EMBL/GenBank/DDBJ databases">
        <title>Genome sequence of HCMS5-2.</title>
        <authorList>
            <person name="Woo H."/>
        </authorList>
    </citation>
    <scope>NUCLEOTIDE SEQUENCE</scope>
    <source>
        <strain evidence="1">HCMS5-2</strain>
    </source>
</reference>
<protein>
    <submittedName>
        <fullName evidence="1">Uncharacterized protein</fullName>
    </submittedName>
</protein>